<keyword evidence="3" id="KW-1185">Reference proteome</keyword>
<dbReference type="Proteomes" id="UP001151760">
    <property type="component" value="Unassembled WGS sequence"/>
</dbReference>
<dbReference type="EMBL" id="BQNB010009085">
    <property type="protein sequence ID" value="GJS58528.1"/>
    <property type="molecule type" value="Genomic_DNA"/>
</dbReference>
<organism evidence="2 3">
    <name type="scientific">Tanacetum coccineum</name>
    <dbReference type="NCBI Taxonomy" id="301880"/>
    <lineage>
        <taxon>Eukaryota</taxon>
        <taxon>Viridiplantae</taxon>
        <taxon>Streptophyta</taxon>
        <taxon>Embryophyta</taxon>
        <taxon>Tracheophyta</taxon>
        <taxon>Spermatophyta</taxon>
        <taxon>Magnoliopsida</taxon>
        <taxon>eudicotyledons</taxon>
        <taxon>Gunneridae</taxon>
        <taxon>Pentapetalae</taxon>
        <taxon>asterids</taxon>
        <taxon>campanulids</taxon>
        <taxon>Asterales</taxon>
        <taxon>Asteraceae</taxon>
        <taxon>Asteroideae</taxon>
        <taxon>Anthemideae</taxon>
        <taxon>Anthemidinae</taxon>
        <taxon>Tanacetum</taxon>
    </lineage>
</organism>
<accession>A0ABQ4X012</accession>
<evidence type="ECO:0000313" key="2">
    <source>
        <dbReference type="EMBL" id="GJS58528.1"/>
    </source>
</evidence>
<evidence type="ECO:0000313" key="3">
    <source>
        <dbReference type="Proteomes" id="UP001151760"/>
    </source>
</evidence>
<protein>
    <submittedName>
        <fullName evidence="2">Uncharacterized protein</fullName>
    </submittedName>
</protein>
<name>A0ABQ4X012_9ASTR</name>
<reference evidence="2" key="2">
    <citation type="submission" date="2022-01" db="EMBL/GenBank/DDBJ databases">
        <authorList>
            <person name="Yamashiro T."/>
            <person name="Shiraishi A."/>
            <person name="Satake H."/>
            <person name="Nakayama K."/>
        </authorList>
    </citation>
    <scope>NUCLEOTIDE SEQUENCE</scope>
</reference>
<gene>
    <name evidence="2" type="ORF">Tco_0653312</name>
</gene>
<comment type="caution">
    <text evidence="2">The sequence shown here is derived from an EMBL/GenBank/DDBJ whole genome shotgun (WGS) entry which is preliminary data.</text>
</comment>
<feature type="region of interest" description="Disordered" evidence="1">
    <location>
        <begin position="53"/>
        <end position="80"/>
    </location>
</feature>
<proteinExistence type="predicted"/>
<sequence length="288" mass="32107">MERQGKGIIENEKFPEDFNGFLQFISCKIATIPFGNVPVHCITQKHVSIRQMSRKDRNASISSIRKSLPPKGVKDGERESIIRSEGEVGLPLSEFSRECLSITNFEGHDGHHVKGSVVHVKHRSRHVRPQDSLKLPEVDVFGAWSAPLSLCHPGLSLLLFRRRRNLRSMIRKHRFRVVIAFTSHFGFSKGVAWREEPEVVRITTLPIFGVKLSKSGLDTPGAGGTGTWGKPGGEFLFATIEFGARAGVWFFLSRINALTISFSSTTSDETVGVEELVLTLETMALLRD</sequence>
<evidence type="ECO:0000256" key="1">
    <source>
        <dbReference type="SAM" id="MobiDB-lite"/>
    </source>
</evidence>
<reference evidence="2" key="1">
    <citation type="journal article" date="2022" name="Int. J. Mol. Sci.">
        <title>Draft Genome of Tanacetum Coccineum: Genomic Comparison of Closely Related Tanacetum-Family Plants.</title>
        <authorList>
            <person name="Yamashiro T."/>
            <person name="Shiraishi A."/>
            <person name="Nakayama K."/>
            <person name="Satake H."/>
        </authorList>
    </citation>
    <scope>NUCLEOTIDE SEQUENCE</scope>
</reference>